<comment type="subcellular location">
    <subcellularLocation>
        <location evidence="1">Membrane</location>
        <topology evidence="1">Multi-pass membrane protein</topology>
    </subcellularLocation>
</comment>
<dbReference type="InterPro" id="IPR002528">
    <property type="entry name" value="MATE_fam"/>
</dbReference>
<feature type="transmembrane region" description="Helical" evidence="6">
    <location>
        <begin position="123"/>
        <end position="140"/>
    </location>
</feature>
<evidence type="ECO:0000256" key="2">
    <source>
        <dbReference type="ARBA" id="ARBA00010199"/>
    </source>
</evidence>
<organism evidence="7">
    <name type="scientific">bioreactor metagenome</name>
    <dbReference type="NCBI Taxonomy" id="1076179"/>
    <lineage>
        <taxon>unclassified sequences</taxon>
        <taxon>metagenomes</taxon>
        <taxon>ecological metagenomes</taxon>
    </lineage>
</organism>
<accession>A0A645EV28</accession>
<feature type="transmembrane region" description="Helical" evidence="6">
    <location>
        <begin position="84"/>
        <end position="111"/>
    </location>
</feature>
<protein>
    <submittedName>
        <fullName evidence="7">DNA damage-inducible protein F</fullName>
    </submittedName>
</protein>
<keyword evidence="4 6" id="KW-1133">Transmembrane helix</keyword>
<evidence type="ECO:0000313" key="7">
    <source>
        <dbReference type="EMBL" id="MPN05891.1"/>
    </source>
</evidence>
<keyword evidence="5 6" id="KW-0472">Membrane</keyword>
<comment type="similarity">
    <text evidence="2">Belongs to the multi antimicrobial extrusion (MATE) (TC 2.A.66.1) family.</text>
</comment>
<dbReference type="EMBL" id="VSSQ01051790">
    <property type="protein sequence ID" value="MPN05891.1"/>
    <property type="molecule type" value="Genomic_DNA"/>
</dbReference>
<proteinExistence type="inferred from homology"/>
<dbReference type="GO" id="GO:0015297">
    <property type="term" value="F:antiporter activity"/>
    <property type="evidence" value="ECO:0007669"/>
    <property type="project" value="InterPro"/>
</dbReference>
<evidence type="ECO:0000256" key="1">
    <source>
        <dbReference type="ARBA" id="ARBA00004141"/>
    </source>
</evidence>
<comment type="caution">
    <text evidence="7">The sequence shown here is derived from an EMBL/GenBank/DDBJ whole genome shotgun (WGS) entry which is preliminary data.</text>
</comment>
<feature type="transmembrane region" description="Helical" evidence="6">
    <location>
        <begin position="152"/>
        <end position="172"/>
    </location>
</feature>
<dbReference type="InterPro" id="IPR044644">
    <property type="entry name" value="DinF-like"/>
</dbReference>
<dbReference type="Pfam" id="PF01554">
    <property type="entry name" value="MatE"/>
    <property type="match status" value="1"/>
</dbReference>
<dbReference type="GO" id="GO:0042910">
    <property type="term" value="F:xenobiotic transmembrane transporter activity"/>
    <property type="evidence" value="ECO:0007669"/>
    <property type="project" value="InterPro"/>
</dbReference>
<evidence type="ECO:0000256" key="6">
    <source>
        <dbReference type="SAM" id="Phobius"/>
    </source>
</evidence>
<dbReference type="PANTHER" id="PTHR42893:SF46">
    <property type="entry name" value="PROTEIN DETOXIFICATION 44, CHLOROPLASTIC"/>
    <property type="match status" value="1"/>
</dbReference>
<feature type="transmembrane region" description="Helical" evidence="6">
    <location>
        <begin position="12"/>
        <end position="30"/>
    </location>
</feature>
<gene>
    <name evidence="7" type="primary">dinF_8</name>
    <name evidence="7" type="ORF">SDC9_153145</name>
</gene>
<evidence type="ECO:0000256" key="3">
    <source>
        <dbReference type="ARBA" id="ARBA00022692"/>
    </source>
</evidence>
<evidence type="ECO:0000256" key="4">
    <source>
        <dbReference type="ARBA" id="ARBA00022989"/>
    </source>
</evidence>
<keyword evidence="3 6" id="KW-0812">Transmembrane</keyword>
<sequence>MKRFFSVNSDIFLRTLCLVSVSVFFTSTGAGEGEVILAVNTLLMQFFTLFSYVMDGFAYAGEALTGRYVGANDFLMLRRLIRLLFRWGFGLSILFTLLYAFNGNAFIALLTDDEVVVAVSQEYYYWALAIPLAGFSAFIWDGIFIGATATRYMLFSMLIASVSFFIMFYFLHNQWANHALWASFIVYLILRGVMQSFFGKSIFRVKITRNID</sequence>
<feature type="transmembrane region" description="Helical" evidence="6">
    <location>
        <begin position="178"/>
        <end position="199"/>
    </location>
</feature>
<reference evidence="7" key="1">
    <citation type="submission" date="2019-08" db="EMBL/GenBank/DDBJ databases">
        <authorList>
            <person name="Kucharzyk K."/>
            <person name="Murdoch R.W."/>
            <person name="Higgins S."/>
            <person name="Loffler F."/>
        </authorList>
    </citation>
    <scope>NUCLEOTIDE SEQUENCE</scope>
</reference>
<dbReference type="GO" id="GO:0005886">
    <property type="term" value="C:plasma membrane"/>
    <property type="evidence" value="ECO:0007669"/>
    <property type="project" value="TreeGrafter"/>
</dbReference>
<dbReference type="PANTHER" id="PTHR42893">
    <property type="entry name" value="PROTEIN DETOXIFICATION 44, CHLOROPLASTIC-RELATED"/>
    <property type="match status" value="1"/>
</dbReference>
<feature type="transmembrane region" description="Helical" evidence="6">
    <location>
        <begin position="42"/>
        <end position="64"/>
    </location>
</feature>
<evidence type="ECO:0000256" key="5">
    <source>
        <dbReference type="ARBA" id="ARBA00023136"/>
    </source>
</evidence>
<name>A0A645EV28_9ZZZZ</name>
<dbReference type="AlphaFoldDB" id="A0A645EV28"/>